<dbReference type="OrthoDB" id="9769158at2"/>
<gene>
    <name evidence="5" type="ORF">L861_22420</name>
</gene>
<keyword evidence="6" id="KW-1185">Reference proteome</keyword>
<dbReference type="Gene3D" id="3.40.30.10">
    <property type="entry name" value="Glutaredoxin"/>
    <property type="match status" value="1"/>
</dbReference>
<evidence type="ECO:0000256" key="3">
    <source>
        <dbReference type="PIRSR" id="PIRSR015753-3"/>
    </source>
</evidence>
<dbReference type="InterPro" id="IPR040079">
    <property type="entry name" value="Glutathione_S-Trfase"/>
</dbReference>
<dbReference type="InterPro" id="IPR016639">
    <property type="entry name" value="GST_Omega/GSH"/>
</dbReference>
<evidence type="ECO:0000259" key="4">
    <source>
        <dbReference type="PROSITE" id="PS50405"/>
    </source>
</evidence>
<dbReference type="InterPro" id="IPR036282">
    <property type="entry name" value="Glutathione-S-Trfase_C_sf"/>
</dbReference>
<feature type="active site" description="Nucleophile" evidence="1">
    <location>
        <position position="54"/>
    </location>
</feature>
<evidence type="ECO:0000313" key="5">
    <source>
        <dbReference type="EMBL" id="EPC03067.1"/>
    </source>
</evidence>
<evidence type="ECO:0000313" key="6">
    <source>
        <dbReference type="Proteomes" id="UP000014463"/>
    </source>
</evidence>
<dbReference type="RefSeq" id="WP_016415989.1">
    <property type="nucleotide sequence ID" value="NZ_KE332388.1"/>
</dbReference>
<dbReference type="Gene3D" id="1.20.1050.10">
    <property type="match status" value="1"/>
</dbReference>
<organism evidence="5 6">
    <name type="scientific">Litchfieldella anticariensis (strain DSM 16096 / CECT 5854 / CIP 108499 / LMG 22089 / FP35)</name>
    <name type="common">Halomonas anticariensis</name>
    <dbReference type="NCBI Taxonomy" id="1121939"/>
    <lineage>
        <taxon>Bacteria</taxon>
        <taxon>Pseudomonadati</taxon>
        <taxon>Pseudomonadota</taxon>
        <taxon>Gammaproteobacteria</taxon>
        <taxon>Oceanospirillales</taxon>
        <taxon>Halomonadaceae</taxon>
        <taxon>Litchfieldella</taxon>
    </lineage>
</organism>
<dbReference type="PANTHER" id="PTHR32419:SF6">
    <property type="entry name" value="GLUTATHIONE S-TRANSFERASE OMEGA-LIKE 1-RELATED"/>
    <property type="match status" value="1"/>
</dbReference>
<dbReference type="PIRSF" id="PIRSF015753">
    <property type="entry name" value="GST"/>
    <property type="match status" value="1"/>
</dbReference>
<dbReference type="AlphaFoldDB" id="S2KLP4"/>
<dbReference type="Pfam" id="PF13409">
    <property type="entry name" value="GST_N_2"/>
    <property type="match status" value="1"/>
</dbReference>
<dbReference type="SFLD" id="SFLDG01206">
    <property type="entry name" value="Xi.1"/>
    <property type="match status" value="1"/>
</dbReference>
<evidence type="ECO:0000256" key="1">
    <source>
        <dbReference type="PIRSR" id="PIRSR015753-1"/>
    </source>
</evidence>
<dbReference type="SFLD" id="SFLDS00019">
    <property type="entry name" value="Glutathione_Transferase_(cytos"/>
    <property type="match status" value="1"/>
</dbReference>
<dbReference type="GO" id="GO:0004364">
    <property type="term" value="F:glutathione transferase activity"/>
    <property type="evidence" value="ECO:0007669"/>
    <property type="project" value="InterPro"/>
</dbReference>
<dbReference type="SUPFAM" id="SSF52833">
    <property type="entry name" value="Thioredoxin-like"/>
    <property type="match status" value="1"/>
</dbReference>
<dbReference type="CDD" id="cd03190">
    <property type="entry name" value="GST_C_Omega_like"/>
    <property type="match status" value="1"/>
</dbReference>
<protein>
    <recommendedName>
        <fullName evidence="4">GST C-terminal domain-containing protein</fullName>
    </recommendedName>
</protein>
<dbReference type="InterPro" id="IPR036249">
    <property type="entry name" value="Thioredoxin-like_sf"/>
</dbReference>
<dbReference type="InterPro" id="IPR004045">
    <property type="entry name" value="Glutathione_S-Trfase_N"/>
</dbReference>
<accession>S2KLP4</accession>
<feature type="site" description="Lowers pKa of active site Cys" evidence="3">
    <location>
        <position position="238"/>
    </location>
</feature>
<reference evidence="5 6" key="1">
    <citation type="journal article" date="2013" name="Genome Announc.">
        <title>Draft genome sequence of the moderately halophilic gammaproteobacterium Halomonas anticariensis FP35.</title>
        <authorList>
            <person name="Tahrioui A."/>
            <person name="Quesada E."/>
            <person name="Llamas I."/>
        </authorList>
    </citation>
    <scope>NUCLEOTIDE SEQUENCE [LARGE SCALE GENOMIC DNA]</scope>
    <source>
        <strain evidence="6">DSM 16096 / CECT 5854 / LMG 22089 / FP35</strain>
    </source>
</reference>
<dbReference type="GO" id="GO:0005737">
    <property type="term" value="C:cytoplasm"/>
    <property type="evidence" value="ECO:0007669"/>
    <property type="project" value="TreeGrafter"/>
</dbReference>
<dbReference type="SUPFAM" id="SSF47616">
    <property type="entry name" value="GST C-terminal domain-like"/>
    <property type="match status" value="1"/>
</dbReference>
<dbReference type="eggNOG" id="COG0435">
    <property type="taxonomic scope" value="Bacteria"/>
</dbReference>
<dbReference type="PANTHER" id="PTHR32419">
    <property type="entry name" value="GLUTATHIONYL-HYDROQUINONE REDUCTASE"/>
    <property type="match status" value="1"/>
</dbReference>
<name>S2KLP4_LITA3</name>
<dbReference type="PROSITE" id="PS50405">
    <property type="entry name" value="GST_CTER"/>
    <property type="match status" value="1"/>
</dbReference>
<dbReference type="PATRIC" id="fig|1121939.11.peg.1491"/>
<feature type="binding site" evidence="2">
    <location>
        <begin position="115"/>
        <end position="118"/>
    </location>
    <ligand>
        <name>glutathione</name>
        <dbReference type="ChEBI" id="CHEBI:57925"/>
    </ligand>
</feature>
<feature type="binding site" evidence="2">
    <location>
        <begin position="133"/>
        <end position="134"/>
    </location>
    <ligand>
        <name>glutathione</name>
        <dbReference type="ChEBI" id="CHEBI:57925"/>
    </ligand>
</feature>
<dbReference type="STRING" id="1121939.L861_22420"/>
<feature type="active site" description="Proton donor/acceptor" evidence="1">
    <location>
        <position position="180"/>
    </location>
</feature>
<dbReference type="Proteomes" id="UP000014463">
    <property type="component" value="Unassembled WGS sequence"/>
</dbReference>
<dbReference type="Pfam" id="PF13410">
    <property type="entry name" value="GST_C_2"/>
    <property type="match status" value="1"/>
</dbReference>
<dbReference type="InterPro" id="IPR010987">
    <property type="entry name" value="Glutathione-S-Trfase_C-like"/>
</dbReference>
<comment type="caution">
    <text evidence="5">The sequence shown here is derived from an EMBL/GenBank/DDBJ whole genome shotgun (WGS) entry which is preliminary data.</text>
</comment>
<dbReference type="SFLD" id="SFLDG01148">
    <property type="entry name" value="Xi_(cytGST)"/>
    <property type="match status" value="1"/>
</dbReference>
<proteinExistence type="predicted"/>
<feature type="site" description="Lowers pKa of active site Cys" evidence="3">
    <location>
        <position position="281"/>
    </location>
</feature>
<feature type="binding site" evidence="2">
    <location>
        <position position="87"/>
    </location>
    <ligand>
        <name>glutathione</name>
        <dbReference type="ChEBI" id="CHEBI:57925"/>
    </ligand>
</feature>
<dbReference type="InterPro" id="IPR047047">
    <property type="entry name" value="GST_Omega-like_C"/>
</dbReference>
<sequence>MSERLLRVIEEGSVQLESRDHMAESEFRHMISDDGIDEFVPEKGRYHLFVSYACPFSHYVLLGRALKRLQNIVSVSRVAPLLGARGWRFDPPDPVSRADTLADIYQQTRPQYEGRITVPVLWDKKTSQIVSNDSTDIFLMLDSAFVRLAPATPRLYPEDLAKSLGKVSAFIREYINHGVYQAGFASDQQRYDRAVASLFEALDILEATFPDDDWLFGDRLTEVDIRLFVTLIRFDAVYHTHFKCNWRHAYDYPRLWAFARRFYSLPGVSETVHMKEILNHYYASQQTINPVGIVPRGPDIIGRLSLSAY</sequence>
<feature type="domain" description="GST C-terminal" evidence="4">
    <location>
        <begin position="156"/>
        <end position="291"/>
    </location>
</feature>
<evidence type="ECO:0000256" key="2">
    <source>
        <dbReference type="PIRSR" id="PIRSR015753-2"/>
    </source>
</evidence>
<dbReference type="EMBL" id="ASTJ01000022">
    <property type="protein sequence ID" value="EPC03067.1"/>
    <property type="molecule type" value="Genomic_DNA"/>
</dbReference>